<sequence>MEINTFNHLLVPFGKYRINFAGYIVSKFSCLVATYPTRWLW</sequence>
<reference evidence="1" key="1">
    <citation type="submission" date="2014-11" db="EMBL/GenBank/DDBJ databases">
        <authorList>
            <person name="Amaro Gonzalez C."/>
        </authorList>
    </citation>
    <scope>NUCLEOTIDE SEQUENCE</scope>
</reference>
<organism evidence="1">
    <name type="scientific">Anguilla anguilla</name>
    <name type="common">European freshwater eel</name>
    <name type="synonym">Muraena anguilla</name>
    <dbReference type="NCBI Taxonomy" id="7936"/>
    <lineage>
        <taxon>Eukaryota</taxon>
        <taxon>Metazoa</taxon>
        <taxon>Chordata</taxon>
        <taxon>Craniata</taxon>
        <taxon>Vertebrata</taxon>
        <taxon>Euteleostomi</taxon>
        <taxon>Actinopterygii</taxon>
        <taxon>Neopterygii</taxon>
        <taxon>Teleostei</taxon>
        <taxon>Anguilliformes</taxon>
        <taxon>Anguillidae</taxon>
        <taxon>Anguilla</taxon>
    </lineage>
</organism>
<reference evidence="1" key="2">
    <citation type="journal article" date="2015" name="Fish Shellfish Immunol.">
        <title>Early steps in the European eel (Anguilla anguilla)-Vibrio vulnificus interaction in the gills: Role of the RtxA13 toxin.</title>
        <authorList>
            <person name="Callol A."/>
            <person name="Pajuelo D."/>
            <person name="Ebbesson L."/>
            <person name="Teles M."/>
            <person name="MacKenzie S."/>
            <person name="Amaro C."/>
        </authorList>
    </citation>
    <scope>NUCLEOTIDE SEQUENCE</scope>
</reference>
<name>A0A0E9R8L4_ANGAN</name>
<dbReference type="EMBL" id="GBXM01083086">
    <property type="protein sequence ID" value="JAH25491.1"/>
    <property type="molecule type" value="Transcribed_RNA"/>
</dbReference>
<accession>A0A0E9R8L4</accession>
<dbReference type="AlphaFoldDB" id="A0A0E9R8L4"/>
<proteinExistence type="predicted"/>
<protein>
    <submittedName>
        <fullName evidence="1">Uncharacterized protein</fullName>
    </submittedName>
</protein>
<evidence type="ECO:0000313" key="1">
    <source>
        <dbReference type="EMBL" id="JAH25491.1"/>
    </source>
</evidence>